<name>A0A0K2ZCT5_9XANT</name>
<dbReference type="EMBL" id="CXOI01000006">
    <property type="protein sequence ID" value="CTP83201.1"/>
    <property type="molecule type" value="Genomic_DNA"/>
</dbReference>
<organism evidence="1 2">
    <name type="scientific">Xanthomonas graminis pv. arrhenatheri LMG 727</name>
    <dbReference type="NCBI Taxonomy" id="1195923"/>
    <lineage>
        <taxon>Bacteria</taxon>
        <taxon>Pseudomonadati</taxon>
        <taxon>Pseudomonadota</taxon>
        <taxon>Gammaproteobacteria</taxon>
        <taxon>Lysobacterales</taxon>
        <taxon>Lysobacteraceae</taxon>
        <taxon>Xanthomonas</taxon>
        <taxon>Xanthomonas translucens group</taxon>
        <taxon>Xanthomonas graminis</taxon>
    </lineage>
</organism>
<dbReference type="InterPro" id="IPR025534">
    <property type="entry name" value="DUF4420"/>
</dbReference>
<dbReference type="AlphaFoldDB" id="A0A0K2ZCT5"/>
<protein>
    <recommendedName>
        <fullName evidence="3">PD-(D/E)XK motif protein</fullName>
    </recommendedName>
</protein>
<gene>
    <name evidence="1" type="ORF">XTALMG727_0550</name>
</gene>
<evidence type="ECO:0000313" key="2">
    <source>
        <dbReference type="Proteomes" id="UP000046187"/>
    </source>
</evidence>
<sequence length="334" mass="35450">MAQPIDDIELAWSSLRDSADTSGWRSISIATVGSCSLRAGRSFPDKSEALLAGFASSTVPAAEKLPEGQGFTVARVDPTGDGMTWLALTRNPHGSLELFGAMVADVVNAMGHESGADEQRLLRIFLGRIRAWQEFMRKGAQALSPEAEVGLIGELTLLRAIIETGALQAQAIESWVGPLDGVQDFEIGAGAMEVKATLSAAGFPAKIGSLEQLDDSTRQPLFVAAARLRQTDSGVSLPEFVQAMRVAIKGDAEAERLLSERLLAAGYFDAHADRYPRRFALAGIRVVEVGEGFPRLTSGTAPAGIMRAMYEIDLDKAPGNNVGVEGALKKLGAI</sequence>
<keyword evidence="2" id="KW-1185">Reference proteome</keyword>
<reference evidence="2" key="1">
    <citation type="submission" date="2015-07" db="EMBL/GenBank/DDBJ databases">
        <authorList>
            <person name="Wibberg D."/>
        </authorList>
    </citation>
    <scope>NUCLEOTIDE SEQUENCE [LARGE SCALE GENOMIC DNA]</scope>
</reference>
<proteinExistence type="predicted"/>
<dbReference type="RefSeq" id="WP_053834152.1">
    <property type="nucleotide sequence ID" value="NZ_CXOI01000006.1"/>
</dbReference>
<evidence type="ECO:0000313" key="1">
    <source>
        <dbReference type="EMBL" id="CTP83201.1"/>
    </source>
</evidence>
<evidence type="ECO:0008006" key="3">
    <source>
        <dbReference type="Google" id="ProtNLM"/>
    </source>
</evidence>
<dbReference type="Pfam" id="PF14390">
    <property type="entry name" value="DUF4420"/>
    <property type="match status" value="1"/>
</dbReference>
<dbReference type="Proteomes" id="UP000046187">
    <property type="component" value="Unassembled WGS sequence"/>
</dbReference>
<accession>A0A0K2ZCT5</accession>